<dbReference type="PROSITE" id="PS50835">
    <property type="entry name" value="IG_LIKE"/>
    <property type="match status" value="3"/>
</dbReference>
<keyword evidence="5" id="KW-0393">Immunoglobulin domain</keyword>
<dbReference type="SMART" id="SM00408">
    <property type="entry name" value="IGc2"/>
    <property type="match status" value="3"/>
</dbReference>
<dbReference type="InterPro" id="IPR003599">
    <property type="entry name" value="Ig_sub"/>
</dbReference>
<sequence length="291" mass="31228">MEGLHVSLSPSTTSYTVTEGDNIAAIICSATCYPACTYTWSRSGSRVSSTATLYLGQIERREAGSYICTARNPESSVSKNGPVVNVNVICKLNVDGPDIVSLSPSITSYMVTEGDNLAAVTCSATCYPNCTYTWSRTGVTVCSTATLNFGQIERGDAGSYSCTARNPVLNDGPDNVYLTSNQTFYTVTEGHTLEAITCSAICYPACTYTWSKSQRTVSSNRTLNLGQVKRSDAASYLCTAKNPASGNIQSGSVVKVIVKCKNVVHAYDIHTLLTIMLALSNRFSTILTFLY</sequence>
<proteinExistence type="predicted"/>
<keyword evidence="2" id="KW-0472">Membrane</keyword>
<dbReference type="Pfam" id="PF13927">
    <property type="entry name" value="Ig_3"/>
    <property type="match status" value="3"/>
</dbReference>
<evidence type="ECO:0000313" key="8">
    <source>
        <dbReference type="Proteomes" id="UP001164746"/>
    </source>
</evidence>
<dbReference type="PANTHER" id="PTHR11640:SF31">
    <property type="entry name" value="IRREGULAR CHIASM C-ROUGHEST PROTEIN-RELATED"/>
    <property type="match status" value="1"/>
</dbReference>
<gene>
    <name evidence="7" type="ORF">MAR_021928</name>
</gene>
<keyword evidence="4" id="KW-0325">Glycoprotein</keyword>
<feature type="domain" description="Ig-like" evidence="6">
    <location>
        <begin position="187"/>
        <end position="254"/>
    </location>
</feature>
<evidence type="ECO:0000259" key="6">
    <source>
        <dbReference type="PROSITE" id="PS50835"/>
    </source>
</evidence>
<keyword evidence="3" id="KW-1015">Disulfide bond</keyword>
<organism evidence="7 8">
    <name type="scientific">Mya arenaria</name>
    <name type="common">Soft-shell clam</name>
    <dbReference type="NCBI Taxonomy" id="6604"/>
    <lineage>
        <taxon>Eukaryota</taxon>
        <taxon>Metazoa</taxon>
        <taxon>Spiralia</taxon>
        <taxon>Lophotrochozoa</taxon>
        <taxon>Mollusca</taxon>
        <taxon>Bivalvia</taxon>
        <taxon>Autobranchia</taxon>
        <taxon>Heteroconchia</taxon>
        <taxon>Euheterodonta</taxon>
        <taxon>Imparidentia</taxon>
        <taxon>Neoheterodontei</taxon>
        <taxon>Myida</taxon>
        <taxon>Myoidea</taxon>
        <taxon>Myidae</taxon>
        <taxon>Mya</taxon>
    </lineage>
</organism>
<dbReference type="Proteomes" id="UP001164746">
    <property type="component" value="Chromosome 5"/>
</dbReference>
<reference evidence="7" key="1">
    <citation type="submission" date="2022-11" db="EMBL/GenBank/DDBJ databases">
        <title>Centuries of genome instability and evolution in soft-shell clam transmissible cancer (bioRxiv).</title>
        <authorList>
            <person name="Hart S.F.M."/>
            <person name="Yonemitsu M.A."/>
            <person name="Giersch R.M."/>
            <person name="Beal B.F."/>
            <person name="Arriagada G."/>
            <person name="Davis B.W."/>
            <person name="Ostrander E.A."/>
            <person name="Goff S.P."/>
            <person name="Metzger M.J."/>
        </authorList>
    </citation>
    <scope>NUCLEOTIDE SEQUENCE</scope>
    <source>
        <strain evidence="7">MELC-2E11</strain>
        <tissue evidence="7">Siphon/mantle</tissue>
    </source>
</reference>
<name>A0ABY7EDT1_MYAAR</name>
<protein>
    <submittedName>
        <fullName evidence="7">HMCN2-like protein</fullName>
    </submittedName>
</protein>
<dbReference type="SMART" id="SM00409">
    <property type="entry name" value="IG"/>
    <property type="match status" value="3"/>
</dbReference>
<feature type="domain" description="Ig-like" evidence="6">
    <location>
        <begin position="10"/>
        <end position="78"/>
    </location>
</feature>
<dbReference type="InterPro" id="IPR003598">
    <property type="entry name" value="Ig_sub2"/>
</dbReference>
<dbReference type="PANTHER" id="PTHR11640">
    <property type="entry name" value="NEPHRIN"/>
    <property type="match status" value="1"/>
</dbReference>
<dbReference type="SUPFAM" id="SSF48726">
    <property type="entry name" value="Immunoglobulin"/>
    <property type="match status" value="3"/>
</dbReference>
<evidence type="ECO:0000256" key="5">
    <source>
        <dbReference type="ARBA" id="ARBA00023319"/>
    </source>
</evidence>
<dbReference type="InterPro" id="IPR051275">
    <property type="entry name" value="Cell_adhesion_signaling"/>
</dbReference>
<dbReference type="InterPro" id="IPR007110">
    <property type="entry name" value="Ig-like_dom"/>
</dbReference>
<accession>A0ABY7EDT1</accession>
<dbReference type="Gene3D" id="2.60.40.10">
    <property type="entry name" value="Immunoglobulins"/>
    <property type="match status" value="3"/>
</dbReference>
<evidence type="ECO:0000256" key="4">
    <source>
        <dbReference type="ARBA" id="ARBA00023180"/>
    </source>
</evidence>
<comment type="subcellular location">
    <subcellularLocation>
        <location evidence="1">Membrane</location>
        <topology evidence="1">Single-pass type I membrane protein</topology>
    </subcellularLocation>
</comment>
<keyword evidence="8" id="KW-1185">Reference proteome</keyword>
<evidence type="ECO:0000256" key="2">
    <source>
        <dbReference type="ARBA" id="ARBA00023136"/>
    </source>
</evidence>
<evidence type="ECO:0000256" key="3">
    <source>
        <dbReference type="ARBA" id="ARBA00023157"/>
    </source>
</evidence>
<dbReference type="InterPro" id="IPR036179">
    <property type="entry name" value="Ig-like_dom_sf"/>
</dbReference>
<dbReference type="EMBL" id="CP111016">
    <property type="protein sequence ID" value="WAR06559.1"/>
    <property type="molecule type" value="Genomic_DNA"/>
</dbReference>
<feature type="domain" description="Ig-like" evidence="6">
    <location>
        <begin position="97"/>
        <end position="179"/>
    </location>
</feature>
<evidence type="ECO:0000256" key="1">
    <source>
        <dbReference type="ARBA" id="ARBA00004479"/>
    </source>
</evidence>
<dbReference type="InterPro" id="IPR013783">
    <property type="entry name" value="Ig-like_fold"/>
</dbReference>
<evidence type="ECO:0000313" key="7">
    <source>
        <dbReference type="EMBL" id="WAR06559.1"/>
    </source>
</evidence>